<feature type="transmembrane region" description="Helical" evidence="7">
    <location>
        <begin position="232"/>
        <end position="260"/>
    </location>
</feature>
<feature type="transmembrane region" description="Helical" evidence="7">
    <location>
        <begin position="12"/>
        <end position="34"/>
    </location>
</feature>
<evidence type="ECO:0000259" key="8">
    <source>
        <dbReference type="Pfam" id="PF02687"/>
    </source>
</evidence>
<evidence type="ECO:0000256" key="4">
    <source>
        <dbReference type="ARBA" id="ARBA00022989"/>
    </source>
</evidence>
<dbReference type="EMBL" id="NBXA01000076">
    <property type="protein sequence ID" value="RFA06627.1"/>
    <property type="molecule type" value="Genomic_DNA"/>
</dbReference>
<dbReference type="PANTHER" id="PTHR30572:SF4">
    <property type="entry name" value="ABC TRANSPORTER PERMEASE YTRF"/>
    <property type="match status" value="1"/>
</dbReference>
<name>A0A3E0VCK4_9MICO</name>
<keyword evidence="3 7" id="KW-0812">Transmembrane</keyword>
<feature type="transmembrane region" description="Helical" evidence="7">
    <location>
        <begin position="332"/>
        <end position="363"/>
    </location>
</feature>
<reference evidence="9 10" key="1">
    <citation type="submission" date="2017-04" db="EMBL/GenBank/DDBJ databases">
        <title>Comparative genome analysis of Subtercola boreus.</title>
        <authorList>
            <person name="Cho Y.-J."/>
            <person name="Cho A."/>
            <person name="Kim O.-S."/>
            <person name="Lee J.-I."/>
        </authorList>
    </citation>
    <scope>NUCLEOTIDE SEQUENCE [LARGE SCALE GENOMIC DNA]</scope>
    <source>
        <strain evidence="9 10">P27444</strain>
    </source>
</reference>
<protein>
    <recommendedName>
        <fullName evidence="8">ABC3 transporter permease C-terminal domain-containing protein</fullName>
    </recommendedName>
</protein>
<evidence type="ECO:0000256" key="2">
    <source>
        <dbReference type="ARBA" id="ARBA00022475"/>
    </source>
</evidence>
<feature type="transmembrane region" description="Helical" evidence="7">
    <location>
        <begin position="54"/>
        <end position="87"/>
    </location>
</feature>
<organism evidence="9 10">
    <name type="scientific">Subtercola boreus</name>
    <dbReference type="NCBI Taxonomy" id="120213"/>
    <lineage>
        <taxon>Bacteria</taxon>
        <taxon>Bacillati</taxon>
        <taxon>Actinomycetota</taxon>
        <taxon>Actinomycetes</taxon>
        <taxon>Micrococcales</taxon>
        <taxon>Microbacteriaceae</taxon>
        <taxon>Subtercola</taxon>
    </lineage>
</organism>
<feature type="transmembrane region" description="Helical" evidence="7">
    <location>
        <begin position="431"/>
        <end position="449"/>
    </location>
</feature>
<proteinExistence type="inferred from homology"/>
<feature type="domain" description="ABC3 transporter permease C-terminal" evidence="8">
    <location>
        <begin position="65"/>
        <end position="175"/>
    </location>
</feature>
<evidence type="ECO:0000256" key="7">
    <source>
        <dbReference type="SAM" id="Phobius"/>
    </source>
</evidence>
<dbReference type="OrthoDB" id="9780560at2"/>
<dbReference type="InterPro" id="IPR003838">
    <property type="entry name" value="ABC3_permease_C"/>
</dbReference>
<dbReference type="GO" id="GO:0022857">
    <property type="term" value="F:transmembrane transporter activity"/>
    <property type="evidence" value="ECO:0007669"/>
    <property type="project" value="TreeGrafter"/>
</dbReference>
<gene>
    <name evidence="9" type="ORF">B7R21_19280</name>
</gene>
<accession>A0A3E0VCK4</accession>
<dbReference type="PANTHER" id="PTHR30572">
    <property type="entry name" value="MEMBRANE COMPONENT OF TRANSPORTER-RELATED"/>
    <property type="match status" value="1"/>
</dbReference>
<sequence>MRLWALRALRESANGYAASVAAVAVVAAFAVLLLESIEVFTRALTLSGMSEFALVQVGLTAVGLVFFGISAFTAAIVISGTFATTYASRLNDIALLRLIGATSRQVRRASRVDGLAVGIAGTVIGIALGIAVSAGAIFIVNSIFGAGLSFAWVWQIILVPAVACVGISLVSASAGAKRISTVSPAGATRYRAESTRQHAAETRLRRLWMIAMISAGGGLLALGFTAGTVSPLGLLIAFPGGVLTIVGIVVGAHTIAAPIVELLTRRLPRGGQYALAGANLRTETVRASRTIISVLIGVTLITMFTVAGNMFLEQVRGYVGDTEASESAAQIVTVMLAVVYTLTAFSVLVAIIGIGSNLTLSVIQRRQEIGMLRSLGMTVRQVRGMILTESVIVTIIGAVLGIILGTLYGFVGANATLGVQGVTGPVIPPTFVIAVLGGAIIFAALASIVPGRSASRIPPAEALRQI</sequence>
<feature type="transmembrane region" description="Helical" evidence="7">
    <location>
        <begin position="384"/>
        <end position="411"/>
    </location>
</feature>
<comment type="subcellular location">
    <subcellularLocation>
        <location evidence="1">Cell membrane</location>
        <topology evidence="1">Multi-pass membrane protein</topology>
    </subcellularLocation>
</comment>
<dbReference type="GO" id="GO:0005886">
    <property type="term" value="C:plasma membrane"/>
    <property type="evidence" value="ECO:0007669"/>
    <property type="project" value="UniProtKB-SubCell"/>
</dbReference>
<evidence type="ECO:0000313" key="10">
    <source>
        <dbReference type="Proteomes" id="UP000256709"/>
    </source>
</evidence>
<dbReference type="InterPro" id="IPR050250">
    <property type="entry name" value="Macrolide_Exporter_MacB"/>
</dbReference>
<dbReference type="RefSeq" id="WP_116284880.1">
    <property type="nucleotide sequence ID" value="NZ_NBXA01000076.1"/>
</dbReference>
<evidence type="ECO:0000256" key="3">
    <source>
        <dbReference type="ARBA" id="ARBA00022692"/>
    </source>
</evidence>
<feature type="domain" description="ABC3 transporter permease C-terminal" evidence="8">
    <location>
        <begin position="342"/>
        <end position="459"/>
    </location>
</feature>
<feature type="transmembrane region" description="Helical" evidence="7">
    <location>
        <begin position="114"/>
        <end position="140"/>
    </location>
</feature>
<evidence type="ECO:0000313" key="9">
    <source>
        <dbReference type="EMBL" id="RFA06627.1"/>
    </source>
</evidence>
<keyword evidence="2" id="KW-1003">Cell membrane</keyword>
<evidence type="ECO:0000256" key="6">
    <source>
        <dbReference type="ARBA" id="ARBA00038076"/>
    </source>
</evidence>
<dbReference type="Proteomes" id="UP000256709">
    <property type="component" value="Unassembled WGS sequence"/>
</dbReference>
<comment type="caution">
    <text evidence="9">The sequence shown here is derived from an EMBL/GenBank/DDBJ whole genome shotgun (WGS) entry which is preliminary data.</text>
</comment>
<feature type="transmembrane region" description="Helical" evidence="7">
    <location>
        <begin position="291"/>
        <end position="312"/>
    </location>
</feature>
<keyword evidence="5 7" id="KW-0472">Membrane</keyword>
<dbReference type="Pfam" id="PF02687">
    <property type="entry name" value="FtsX"/>
    <property type="match status" value="2"/>
</dbReference>
<feature type="transmembrane region" description="Helical" evidence="7">
    <location>
        <begin position="152"/>
        <end position="170"/>
    </location>
</feature>
<keyword evidence="4 7" id="KW-1133">Transmembrane helix</keyword>
<comment type="similarity">
    <text evidence="6">Belongs to the ABC-4 integral membrane protein family.</text>
</comment>
<feature type="transmembrane region" description="Helical" evidence="7">
    <location>
        <begin position="207"/>
        <end position="226"/>
    </location>
</feature>
<evidence type="ECO:0000256" key="1">
    <source>
        <dbReference type="ARBA" id="ARBA00004651"/>
    </source>
</evidence>
<evidence type="ECO:0000256" key="5">
    <source>
        <dbReference type="ARBA" id="ARBA00023136"/>
    </source>
</evidence>
<dbReference type="AlphaFoldDB" id="A0A3E0VCK4"/>